<dbReference type="Proteomes" id="UP000782705">
    <property type="component" value="Unassembled WGS sequence"/>
</dbReference>
<dbReference type="SUPFAM" id="SSF143985">
    <property type="entry name" value="L,D-transpeptidase pre-catalytic domain-like"/>
    <property type="match status" value="1"/>
</dbReference>
<dbReference type="CDD" id="cd16913">
    <property type="entry name" value="YkuD_like"/>
    <property type="match status" value="1"/>
</dbReference>
<dbReference type="InterPro" id="IPR038063">
    <property type="entry name" value="Transpep_catalytic_dom"/>
</dbReference>
<keyword evidence="7" id="KW-0812">Transmembrane</keyword>
<accession>A0ABQ6YZZ1</accession>
<feature type="active site" description="Proton donor/acceptor" evidence="6">
    <location>
        <position position="424"/>
    </location>
</feature>
<comment type="caution">
    <text evidence="9">The sequence shown here is derived from an EMBL/GenBank/DDBJ whole genome shotgun (WGS) entry which is preliminary data.</text>
</comment>
<dbReference type="SUPFAM" id="SSF141523">
    <property type="entry name" value="L,D-transpeptidase catalytic domain-like"/>
    <property type="match status" value="1"/>
</dbReference>
<evidence type="ECO:0000256" key="4">
    <source>
        <dbReference type="ARBA" id="ARBA00022984"/>
    </source>
</evidence>
<dbReference type="InterPro" id="IPR022029">
    <property type="entry name" value="YoaR-like_PG-bd"/>
</dbReference>
<keyword evidence="3 6" id="KW-0133">Cell shape</keyword>
<dbReference type="EMBL" id="MAEL01000035">
    <property type="protein sequence ID" value="KAF1304181.1"/>
    <property type="molecule type" value="Genomic_DNA"/>
</dbReference>
<dbReference type="Gene3D" id="3.10.20.800">
    <property type="match status" value="1"/>
</dbReference>
<protein>
    <recommendedName>
        <fullName evidence="8">L,D-TPase catalytic domain-containing protein</fullName>
    </recommendedName>
</protein>
<feature type="domain" description="L,D-TPase catalytic" evidence="8">
    <location>
        <begin position="346"/>
        <end position="469"/>
    </location>
</feature>
<name>A0ABQ6YZZ1_9ENTE</name>
<dbReference type="RefSeq" id="WP_161902053.1">
    <property type="nucleotide sequence ID" value="NZ_MAEL01000035.1"/>
</dbReference>
<evidence type="ECO:0000256" key="5">
    <source>
        <dbReference type="ARBA" id="ARBA00023316"/>
    </source>
</evidence>
<evidence type="ECO:0000259" key="8">
    <source>
        <dbReference type="PROSITE" id="PS52029"/>
    </source>
</evidence>
<sequence>MSRSNRRKQESNNGLKYIIGGLVVLLVLVAGYSYRSVFYDTHYLPKTFVEGTDISNLTVAEADKKLQDSYNSETFTLTDDKKEWKKINKTEFGLQTNFTDKLKKIQSEQNNWSWVTAYMSAKKEHSLGNSAFDEEKLAQTSEKIKTELDNLNADREPTKNATIAKGDDGFSITPEKNGTELDTAKIIDELKAAVSAGKNSLELESYKKVATVTADDENLKKELTELNNVAQVTGTYTINGESFQIPTENIMDWLIYEDGKINLDREKVYNYVSSLGDTYNTSTNSSQFNSTKRGEVTVPAGTLSWTIATDSETDALIADILAGADFTRSPISQGSTDSGSPLIGNTYVEVDLENQHMWYYKDGKVALETDIVSGKPSTLTPTGVFYIWNKERNATLRGTNDDGSKYAEPVSYWMPIDWGGVGIHDADWQPAFGGDLWKTRGSHGCVNTPPGVMATLYDSVEVGTPVIVI</sequence>
<keyword evidence="5 6" id="KW-0961">Cell wall biogenesis/degradation</keyword>
<feature type="transmembrane region" description="Helical" evidence="7">
    <location>
        <begin position="15"/>
        <end position="34"/>
    </location>
</feature>
<dbReference type="PANTHER" id="PTHR30582">
    <property type="entry name" value="L,D-TRANSPEPTIDASE"/>
    <property type="match status" value="1"/>
</dbReference>
<dbReference type="Gene3D" id="2.40.440.10">
    <property type="entry name" value="L,D-transpeptidase catalytic domain-like"/>
    <property type="match status" value="1"/>
</dbReference>
<proteinExistence type="predicted"/>
<keyword evidence="7" id="KW-0472">Membrane</keyword>
<dbReference type="InterPro" id="IPR038054">
    <property type="entry name" value="LD_TPept-like_central_sf"/>
</dbReference>
<evidence type="ECO:0000256" key="2">
    <source>
        <dbReference type="ARBA" id="ARBA00022679"/>
    </source>
</evidence>
<evidence type="ECO:0000256" key="7">
    <source>
        <dbReference type="SAM" id="Phobius"/>
    </source>
</evidence>
<organism evidence="9 10">
    <name type="scientific">Candidatus Enterococcus willemsii</name>
    <dbReference type="NCBI Taxonomy" id="1857215"/>
    <lineage>
        <taxon>Bacteria</taxon>
        <taxon>Bacillati</taxon>
        <taxon>Bacillota</taxon>
        <taxon>Bacilli</taxon>
        <taxon>Lactobacillales</taxon>
        <taxon>Enterococcaceae</taxon>
        <taxon>Enterococcus</taxon>
    </lineage>
</organism>
<dbReference type="PANTHER" id="PTHR30582:SF33">
    <property type="entry name" value="EXPORTED PROTEIN"/>
    <property type="match status" value="1"/>
</dbReference>
<dbReference type="InterPro" id="IPR050979">
    <property type="entry name" value="LD-transpeptidase"/>
</dbReference>
<evidence type="ECO:0000313" key="10">
    <source>
        <dbReference type="Proteomes" id="UP000782705"/>
    </source>
</evidence>
<evidence type="ECO:0000313" key="9">
    <source>
        <dbReference type="EMBL" id="KAF1304181.1"/>
    </source>
</evidence>
<dbReference type="InterPro" id="IPR005490">
    <property type="entry name" value="LD_TPept_cat_dom"/>
</dbReference>
<feature type="active site" description="Nucleophile" evidence="6">
    <location>
        <position position="445"/>
    </location>
</feature>
<dbReference type="PROSITE" id="PS52029">
    <property type="entry name" value="LD_TPASE"/>
    <property type="match status" value="1"/>
</dbReference>
<keyword evidence="7" id="KW-1133">Transmembrane helix</keyword>
<comment type="pathway">
    <text evidence="1 6">Cell wall biogenesis; peptidoglycan biosynthesis.</text>
</comment>
<gene>
    <name evidence="9" type="ORF">BAU17_04605</name>
</gene>
<reference evidence="9 10" key="1">
    <citation type="submission" date="2016-06" db="EMBL/GenBank/DDBJ databases">
        <title>Four novel species of enterococci isolated from chicken manure.</title>
        <authorList>
            <person name="Van Tyne D."/>
        </authorList>
    </citation>
    <scope>NUCLEOTIDE SEQUENCE [LARGE SCALE GENOMIC DNA]</scope>
    <source>
        <strain evidence="9 10">CU12B</strain>
    </source>
</reference>
<evidence type="ECO:0000256" key="6">
    <source>
        <dbReference type="PROSITE-ProRule" id="PRU01373"/>
    </source>
</evidence>
<evidence type="ECO:0000256" key="1">
    <source>
        <dbReference type="ARBA" id="ARBA00004752"/>
    </source>
</evidence>
<dbReference type="Pfam" id="PF03734">
    <property type="entry name" value="YkuD"/>
    <property type="match status" value="1"/>
</dbReference>
<keyword evidence="10" id="KW-1185">Reference proteome</keyword>
<dbReference type="Pfam" id="PF12229">
    <property type="entry name" value="PG_binding_4"/>
    <property type="match status" value="1"/>
</dbReference>
<keyword evidence="2" id="KW-0808">Transferase</keyword>
<keyword evidence="4 6" id="KW-0573">Peptidoglycan synthesis</keyword>
<evidence type="ECO:0000256" key="3">
    <source>
        <dbReference type="ARBA" id="ARBA00022960"/>
    </source>
</evidence>